<evidence type="ECO:0008006" key="4">
    <source>
        <dbReference type="Google" id="ProtNLM"/>
    </source>
</evidence>
<protein>
    <recommendedName>
        <fullName evidence="4">Multisubunit Na+/H+ antiporter, MnhE subunit</fullName>
    </recommendedName>
</protein>
<sequence length="117" mass="13267" precursor="true">MIFTISFFLWITFFGRFTLASVVSGVLVSVLPQYISSRLIRSGPVFATAFKIILALPIAVFQAFRLIFSRPVFTVRSEKSPENRIVEFGKIISITMTPEEIVISKDREGLLIHEVKK</sequence>
<feature type="transmembrane region" description="Helical" evidence="1">
    <location>
        <begin position="44"/>
        <end position="68"/>
    </location>
</feature>
<keyword evidence="3" id="KW-1185">Reference proteome</keyword>
<dbReference type="KEGG" id="mpg:Theba_2404"/>
<dbReference type="EMBL" id="CP003532">
    <property type="protein sequence ID" value="AFK08021.1"/>
    <property type="molecule type" value="Genomic_DNA"/>
</dbReference>
<reference evidence="2 3" key="1">
    <citation type="journal article" date="2012" name="Genome Biol. Evol.">
        <title>Genome Sequence of the Mesophilic Thermotogales Bacterium Mesotoga prima MesG1.Ag.4.2 Reveals the Largest Thermotogales Genome To Date.</title>
        <authorList>
            <person name="Zhaxybayeva O."/>
            <person name="Swithers K.S."/>
            <person name="Foght J."/>
            <person name="Green A.G."/>
            <person name="Bruce D."/>
            <person name="Detter C."/>
            <person name="Han S."/>
            <person name="Teshima H."/>
            <person name="Han J."/>
            <person name="Woyke T."/>
            <person name="Pitluck S."/>
            <person name="Nolan M."/>
            <person name="Ivanova N."/>
            <person name="Pati A."/>
            <person name="Land M.L."/>
            <person name="Dlutek M."/>
            <person name="Doolittle W.F."/>
            <person name="Noll K.M."/>
            <person name="Nesbo C.L."/>
        </authorList>
    </citation>
    <scope>NUCLEOTIDE SEQUENCE [LARGE SCALE GENOMIC DNA]</scope>
    <source>
        <strain evidence="3">mesG1.Ag.4.2</strain>
    </source>
</reference>
<dbReference type="eggNOG" id="COG1863">
    <property type="taxonomic scope" value="Bacteria"/>
</dbReference>
<dbReference type="Proteomes" id="UP000002881">
    <property type="component" value="Chromosome"/>
</dbReference>
<gene>
    <name evidence="2" type="ORF">Theba_2404</name>
</gene>
<keyword evidence="1" id="KW-0812">Transmembrane</keyword>
<keyword evidence="1" id="KW-0472">Membrane</keyword>
<dbReference type="AlphaFoldDB" id="I2F7W8"/>
<dbReference type="GeneID" id="87108117"/>
<evidence type="ECO:0000256" key="1">
    <source>
        <dbReference type="SAM" id="Phobius"/>
    </source>
</evidence>
<evidence type="ECO:0000313" key="2">
    <source>
        <dbReference type="EMBL" id="AFK08021.1"/>
    </source>
</evidence>
<dbReference type="HOGENOM" id="CLU_2082018_0_0_0"/>
<evidence type="ECO:0000313" key="3">
    <source>
        <dbReference type="Proteomes" id="UP000002881"/>
    </source>
</evidence>
<proteinExistence type="predicted"/>
<accession>I2F7W8</accession>
<name>I2F7W8_9BACT</name>
<organism evidence="2 3">
    <name type="scientific">Mesotoga prima MesG1.Ag.4.2</name>
    <dbReference type="NCBI Taxonomy" id="660470"/>
    <lineage>
        <taxon>Bacteria</taxon>
        <taxon>Thermotogati</taxon>
        <taxon>Thermotogota</taxon>
        <taxon>Thermotogae</taxon>
        <taxon>Kosmotogales</taxon>
        <taxon>Kosmotogaceae</taxon>
        <taxon>Mesotoga</taxon>
    </lineage>
</organism>
<dbReference type="STRING" id="660470.Theba_2404"/>
<keyword evidence="1" id="KW-1133">Transmembrane helix</keyword>
<dbReference type="RefSeq" id="WP_014731763.1">
    <property type="nucleotide sequence ID" value="NC_017934.1"/>
</dbReference>